<dbReference type="AlphaFoldDB" id="A0A812JMG5"/>
<comment type="caution">
    <text evidence="1">The sequence shown here is derived from an EMBL/GenBank/DDBJ whole genome shotgun (WGS) entry which is preliminary data.</text>
</comment>
<name>A0A812JMG5_SYMPI</name>
<dbReference type="EMBL" id="CAJNIZ010002147">
    <property type="protein sequence ID" value="CAE7206842.1"/>
    <property type="molecule type" value="Genomic_DNA"/>
</dbReference>
<accession>A0A812JMG5</accession>
<sequence length="101" mass="11665">MFGEEMWLVPGRIPGTSRMRSTSTWRSRFAKACPRQRCASSVPPKRLRPLWTSLVTTKETWPCTLMAMKLTTGHTWCKQTFSFWRPAHSRGWLASSTRSVC</sequence>
<organism evidence="1 2">
    <name type="scientific">Symbiodinium pilosum</name>
    <name type="common">Dinoflagellate</name>
    <dbReference type="NCBI Taxonomy" id="2952"/>
    <lineage>
        <taxon>Eukaryota</taxon>
        <taxon>Sar</taxon>
        <taxon>Alveolata</taxon>
        <taxon>Dinophyceae</taxon>
        <taxon>Suessiales</taxon>
        <taxon>Symbiodiniaceae</taxon>
        <taxon>Symbiodinium</taxon>
    </lineage>
</organism>
<proteinExistence type="predicted"/>
<evidence type="ECO:0000313" key="1">
    <source>
        <dbReference type="EMBL" id="CAE7206842.1"/>
    </source>
</evidence>
<protein>
    <submittedName>
        <fullName evidence="1">Uncharacterized protein</fullName>
    </submittedName>
</protein>
<dbReference type="Proteomes" id="UP000649617">
    <property type="component" value="Unassembled WGS sequence"/>
</dbReference>
<gene>
    <name evidence="1" type="ORF">SPIL2461_LOCUS2027</name>
</gene>
<evidence type="ECO:0000313" key="2">
    <source>
        <dbReference type="Proteomes" id="UP000649617"/>
    </source>
</evidence>
<reference evidence="1" key="1">
    <citation type="submission" date="2021-02" db="EMBL/GenBank/DDBJ databases">
        <authorList>
            <person name="Dougan E. K."/>
            <person name="Rhodes N."/>
            <person name="Thang M."/>
            <person name="Chan C."/>
        </authorList>
    </citation>
    <scope>NUCLEOTIDE SEQUENCE</scope>
</reference>
<keyword evidence="2" id="KW-1185">Reference proteome</keyword>